<protein>
    <submittedName>
        <fullName evidence="2">Os06g0503250 protein</fullName>
    </submittedName>
</protein>
<dbReference type="PaxDb" id="39947-A0A0P0WX18"/>
<sequence length="332" mass="35391">MLPSSVPTTTDSRKLVSSSCLLRYTTFHARLYRTTTSCILEHGEVDDDDDLEDVTAASSSVVLGSGEEADGWGIWSSTSRANSSGLSCAGTARPWERSAASRESTEPWCTTAPRERRRRESTAERRRELGWWMESTTVVPRAAATARRQPTTTCAEEESRPEVGSSRRRTPGSRRRASPMDTRRRSPPDSRVAETRVCAAWPSRRSARRAATAADASAAAGYSSDAAKANVSATVSNGSATSICGTWADSRRNEDGRSGAALRSSLPCVGAVRAARMSSRVDLPAPLGPTTARISPGRAVSDTSRRMYSGDGGCAAPQGLRSRASDATVVVA</sequence>
<keyword evidence="3" id="KW-1185">Reference proteome</keyword>
<dbReference type="Proteomes" id="UP000059680">
    <property type="component" value="Chromosome 6"/>
</dbReference>
<feature type="compositionally biased region" description="Basic residues" evidence="1">
    <location>
        <begin position="166"/>
        <end position="177"/>
    </location>
</feature>
<name>A0A0P0WX18_ORYSJ</name>
<feature type="compositionally biased region" description="Basic and acidic residues" evidence="1">
    <location>
        <begin position="94"/>
        <end position="105"/>
    </location>
</feature>
<feature type="region of interest" description="Disordered" evidence="1">
    <location>
        <begin position="94"/>
        <end position="125"/>
    </location>
</feature>
<accession>A0A0P0WX18</accession>
<feature type="region of interest" description="Disordered" evidence="1">
    <location>
        <begin position="300"/>
        <end position="319"/>
    </location>
</feature>
<evidence type="ECO:0000256" key="1">
    <source>
        <dbReference type="SAM" id="MobiDB-lite"/>
    </source>
</evidence>
<feature type="non-terminal residue" evidence="2">
    <location>
        <position position="332"/>
    </location>
</feature>
<dbReference type="InParanoid" id="A0A0P0WX18"/>
<gene>
    <name evidence="2" type="ordered locus">Os06g0503250</name>
    <name evidence="2" type="ORF">OSNPB_060503250</name>
</gene>
<evidence type="ECO:0000313" key="3">
    <source>
        <dbReference type="Proteomes" id="UP000059680"/>
    </source>
</evidence>
<dbReference type="Gramene" id="Os06t0503250-00">
    <property type="protein sequence ID" value="Os06t0503250-00"/>
    <property type="gene ID" value="Os06g0503250"/>
</dbReference>
<feature type="compositionally biased region" description="Basic and acidic residues" evidence="1">
    <location>
        <begin position="181"/>
        <end position="194"/>
    </location>
</feature>
<proteinExistence type="predicted"/>
<reference evidence="2 3" key="3">
    <citation type="journal article" date="2013" name="Rice">
        <title>Improvement of the Oryza sativa Nipponbare reference genome using next generation sequence and optical map data.</title>
        <authorList>
            <person name="Kawahara Y."/>
            <person name="de la Bastide M."/>
            <person name="Hamilton J.P."/>
            <person name="Kanamori H."/>
            <person name="McCombie W.R."/>
            <person name="Ouyang S."/>
            <person name="Schwartz D.C."/>
            <person name="Tanaka T."/>
            <person name="Wu J."/>
            <person name="Zhou S."/>
            <person name="Childs K.L."/>
            <person name="Davidson R.M."/>
            <person name="Lin H."/>
            <person name="Quesada-Ocampo L."/>
            <person name="Vaillancourt B."/>
            <person name="Sakai H."/>
            <person name="Lee S.S."/>
            <person name="Kim J."/>
            <person name="Numa H."/>
            <person name="Itoh T."/>
            <person name="Buell C.R."/>
            <person name="Matsumoto T."/>
        </authorList>
    </citation>
    <scope>NUCLEOTIDE SEQUENCE [LARGE SCALE GENOMIC DNA]</scope>
    <source>
        <strain evidence="3">cv. Nipponbare</strain>
    </source>
</reference>
<reference evidence="3" key="1">
    <citation type="journal article" date="2005" name="Nature">
        <title>The map-based sequence of the rice genome.</title>
        <authorList>
            <consortium name="International rice genome sequencing project (IRGSP)"/>
            <person name="Matsumoto T."/>
            <person name="Wu J."/>
            <person name="Kanamori H."/>
            <person name="Katayose Y."/>
            <person name="Fujisawa M."/>
            <person name="Namiki N."/>
            <person name="Mizuno H."/>
            <person name="Yamamoto K."/>
            <person name="Antonio B.A."/>
            <person name="Baba T."/>
            <person name="Sakata K."/>
            <person name="Nagamura Y."/>
            <person name="Aoki H."/>
            <person name="Arikawa K."/>
            <person name="Arita K."/>
            <person name="Bito T."/>
            <person name="Chiden Y."/>
            <person name="Fujitsuka N."/>
            <person name="Fukunaka R."/>
            <person name="Hamada M."/>
            <person name="Harada C."/>
            <person name="Hayashi A."/>
            <person name="Hijishita S."/>
            <person name="Honda M."/>
            <person name="Hosokawa S."/>
            <person name="Ichikawa Y."/>
            <person name="Idonuma A."/>
            <person name="Iijima M."/>
            <person name="Ikeda M."/>
            <person name="Ikeno M."/>
            <person name="Ito K."/>
            <person name="Ito S."/>
            <person name="Ito T."/>
            <person name="Ito Y."/>
            <person name="Ito Y."/>
            <person name="Iwabuchi A."/>
            <person name="Kamiya K."/>
            <person name="Karasawa W."/>
            <person name="Kurita K."/>
            <person name="Katagiri S."/>
            <person name="Kikuta A."/>
            <person name="Kobayashi H."/>
            <person name="Kobayashi N."/>
            <person name="Machita K."/>
            <person name="Maehara T."/>
            <person name="Masukawa M."/>
            <person name="Mizubayashi T."/>
            <person name="Mukai Y."/>
            <person name="Nagasaki H."/>
            <person name="Nagata Y."/>
            <person name="Naito S."/>
            <person name="Nakashima M."/>
            <person name="Nakama Y."/>
            <person name="Nakamichi Y."/>
            <person name="Nakamura M."/>
            <person name="Meguro A."/>
            <person name="Negishi M."/>
            <person name="Ohta I."/>
            <person name="Ohta T."/>
            <person name="Okamoto M."/>
            <person name="Ono N."/>
            <person name="Saji S."/>
            <person name="Sakaguchi M."/>
            <person name="Sakai K."/>
            <person name="Shibata M."/>
            <person name="Shimokawa T."/>
            <person name="Song J."/>
            <person name="Takazaki Y."/>
            <person name="Terasawa K."/>
            <person name="Tsugane M."/>
            <person name="Tsuji K."/>
            <person name="Ueda S."/>
            <person name="Waki K."/>
            <person name="Yamagata H."/>
            <person name="Yamamoto M."/>
            <person name="Yamamoto S."/>
            <person name="Yamane H."/>
            <person name="Yoshiki S."/>
            <person name="Yoshihara R."/>
            <person name="Yukawa K."/>
            <person name="Zhong H."/>
            <person name="Yano M."/>
            <person name="Yuan Q."/>
            <person name="Ouyang S."/>
            <person name="Liu J."/>
            <person name="Jones K.M."/>
            <person name="Gansberger K."/>
            <person name="Moffat K."/>
            <person name="Hill J."/>
            <person name="Bera J."/>
            <person name="Fadrosh D."/>
            <person name="Jin S."/>
            <person name="Johri S."/>
            <person name="Kim M."/>
            <person name="Overton L."/>
            <person name="Reardon M."/>
            <person name="Tsitrin T."/>
            <person name="Vuong H."/>
            <person name="Weaver B."/>
            <person name="Ciecko A."/>
            <person name="Tallon L."/>
            <person name="Jackson J."/>
            <person name="Pai G."/>
            <person name="Aken S.V."/>
            <person name="Utterback T."/>
            <person name="Reidmuller S."/>
            <person name="Feldblyum T."/>
            <person name="Hsiao J."/>
            <person name="Zismann V."/>
            <person name="Iobst S."/>
            <person name="de Vazeille A.R."/>
            <person name="Buell C.R."/>
            <person name="Ying K."/>
            <person name="Li Y."/>
            <person name="Lu T."/>
            <person name="Huang Y."/>
            <person name="Zhao Q."/>
            <person name="Feng Q."/>
            <person name="Zhang L."/>
            <person name="Zhu J."/>
            <person name="Weng Q."/>
            <person name="Mu J."/>
            <person name="Lu Y."/>
            <person name="Fan D."/>
            <person name="Liu Y."/>
            <person name="Guan J."/>
            <person name="Zhang Y."/>
            <person name="Yu S."/>
            <person name="Liu X."/>
            <person name="Zhang Y."/>
            <person name="Hong G."/>
            <person name="Han B."/>
            <person name="Choisne N."/>
            <person name="Demange N."/>
            <person name="Orjeda G."/>
            <person name="Samain S."/>
            <person name="Cattolico L."/>
            <person name="Pelletier E."/>
            <person name="Couloux A."/>
            <person name="Segurens B."/>
            <person name="Wincker P."/>
            <person name="D'Hont A."/>
            <person name="Scarpelli C."/>
            <person name="Weissenbach J."/>
            <person name="Salanoubat M."/>
            <person name="Quetier F."/>
            <person name="Yu Y."/>
            <person name="Kim H.R."/>
            <person name="Rambo T."/>
            <person name="Currie J."/>
            <person name="Collura K."/>
            <person name="Luo M."/>
            <person name="Yang T."/>
            <person name="Ammiraju J.S.S."/>
            <person name="Engler F."/>
            <person name="Soderlund C."/>
            <person name="Wing R.A."/>
            <person name="Palmer L.E."/>
            <person name="de la Bastide M."/>
            <person name="Spiegel L."/>
            <person name="Nascimento L."/>
            <person name="Zutavern T."/>
            <person name="O'Shaughnessy A."/>
            <person name="Dike S."/>
            <person name="Dedhia N."/>
            <person name="Preston R."/>
            <person name="Balija V."/>
            <person name="McCombie W.R."/>
            <person name="Chow T."/>
            <person name="Chen H."/>
            <person name="Chung M."/>
            <person name="Chen C."/>
            <person name="Shaw J."/>
            <person name="Wu H."/>
            <person name="Hsiao K."/>
            <person name="Chao Y."/>
            <person name="Chu M."/>
            <person name="Cheng C."/>
            <person name="Hour A."/>
            <person name="Lee P."/>
            <person name="Lin S."/>
            <person name="Lin Y."/>
            <person name="Liou J."/>
            <person name="Liu S."/>
            <person name="Hsing Y."/>
            <person name="Raghuvanshi S."/>
            <person name="Mohanty A."/>
            <person name="Bharti A.K."/>
            <person name="Gaur A."/>
            <person name="Gupta V."/>
            <person name="Kumar D."/>
            <person name="Ravi V."/>
            <person name="Vij S."/>
            <person name="Kapur A."/>
            <person name="Khurana P."/>
            <person name="Khurana P."/>
            <person name="Khurana J.P."/>
            <person name="Tyagi A.K."/>
            <person name="Gaikwad K."/>
            <person name="Singh A."/>
            <person name="Dalal V."/>
            <person name="Srivastava S."/>
            <person name="Dixit A."/>
            <person name="Pal A.K."/>
            <person name="Ghazi I.A."/>
            <person name="Yadav M."/>
            <person name="Pandit A."/>
            <person name="Bhargava A."/>
            <person name="Sureshbabu K."/>
            <person name="Batra K."/>
            <person name="Sharma T.R."/>
            <person name="Mohapatra T."/>
            <person name="Singh N.K."/>
            <person name="Messing J."/>
            <person name="Nelson A.B."/>
            <person name="Fuks G."/>
            <person name="Kavchok S."/>
            <person name="Keizer G."/>
            <person name="Linton E."/>
            <person name="Llaca V."/>
            <person name="Song R."/>
            <person name="Tanyolac B."/>
            <person name="Young S."/>
            <person name="Ho-Il K."/>
            <person name="Hahn J.H."/>
            <person name="Sangsakoo G."/>
            <person name="Vanavichit A."/>
            <person name="de Mattos Luiz.A.T."/>
            <person name="Zimmer P.D."/>
            <person name="Malone G."/>
            <person name="Dellagostin O."/>
            <person name="de Oliveira A.C."/>
            <person name="Bevan M."/>
            <person name="Bancroft I."/>
            <person name="Minx P."/>
            <person name="Cordum H."/>
            <person name="Wilson R."/>
            <person name="Cheng Z."/>
            <person name="Jin W."/>
            <person name="Jiang J."/>
            <person name="Leong S.A."/>
            <person name="Iwama H."/>
            <person name="Gojobori T."/>
            <person name="Itoh T."/>
            <person name="Niimura Y."/>
            <person name="Fujii Y."/>
            <person name="Habara T."/>
            <person name="Sakai H."/>
            <person name="Sato Y."/>
            <person name="Wilson G."/>
            <person name="Kumar K."/>
            <person name="McCouch S."/>
            <person name="Juretic N."/>
            <person name="Hoen D."/>
            <person name="Wright S."/>
            <person name="Bruskiewich R."/>
            <person name="Bureau T."/>
            <person name="Miyao A."/>
            <person name="Hirochika H."/>
            <person name="Nishikawa T."/>
            <person name="Kadowaki K."/>
            <person name="Sugiura M."/>
            <person name="Burr B."/>
            <person name="Sasaki T."/>
        </authorList>
    </citation>
    <scope>NUCLEOTIDE SEQUENCE [LARGE SCALE GENOMIC DNA]</scope>
    <source>
        <strain evidence="3">cv. Nipponbare</strain>
    </source>
</reference>
<organism evidence="2 3">
    <name type="scientific">Oryza sativa subsp. japonica</name>
    <name type="common">Rice</name>
    <dbReference type="NCBI Taxonomy" id="39947"/>
    <lineage>
        <taxon>Eukaryota</taxon>
        <taxon>Viridiplantae</taxon>
        <taxon>Streptophyta</taxon>
        <taxon>Embryophyta</taxon>
        <taxon>Tracheophyta</taxon>
        <taxon>Spermatophyta</taxon>
        <taxon>Magnoliopsida</taxon>
        <taxon>Liliopsida</taxon>
        <taxon>Poales</taxon>
        <taxon>Poaceae</taxon>
        <taxon>BOP clade</taxon>
        <taxon>Oryzoideae</taxon>
        <taxon>Oryzeae</taxon>
        <taxon>Oryzinae</taxon>
        <taxon>Oryza</taxon>
        <taxon>Oryza sativa</taxon>
    </lineage>
</organism>
<evidence type="ECO:0000313" key="2">
    <source>
        <dbReference type="EMBL" id="BAS97936.1"/>
    </source>
</evidence>
<dbReference type="EMBL" id="AP014962">
    <property type="protein sequence ID" value="BAS97936.1"/>
    <property type="molecule type" value="Genomic_DNA"/>
</dbReference>
<feature type="compositionally biased region" description="Low complexity" evidence="1">
    <location>
        <begin position="140"/>
        <end position="153"/>
    </location>
</feature>
<feature type="region of interest" description="Disordered" evidence="1">
    <location>
        <begin position="140"/>
        <end position="196"/>
    </location>
</feature>
<dbReference type="AlphaFoldDB" id="A0A0P0WX18"/>
<reference evidence="2 3" key="2">
    <citation type="journal article" date="2013" name="Plant Cell Physiol.">
        <title>Rice Annotation Project Database (RAP-DB): an integrative and interactive database for rice genomics.</title>
        <authorList>
            <person name="Sakai H."/>
            <person name="Lee S.S."/>
            <person name="Tanaka T."/>
            <person name="Numa H."/>
            <person name="Kim J."/>
            <person name="Kawahara Y."/>
            <person name="Wakimoto H."/>
            <person name="Yang C.C."/>
            <person name="Iwamoto M."/>
            <person name="Abe T."/>
            <person name="Yamada Y."/>
            <person name="Muto A."/>
            <person name="Inokuchi H."/>
            <person name="Ikemura T."/>
            <person name="Matsumoto T."/>
            <person name="Sasaki T."/>
            <person name="Itoh T."/>
        </authorList>
    </citation>
    <scope>NUCLEOTIDE SEQUENCE [LARGE SCALE GENOMIC DNA]</scope>
    <source>
        <strain evidence="3">cv. Nipponbare</strain>
    </source>
</reference>